<gene>
    <name evidence="7" type="ORF">K529_022060</name>
</gene>
<dbReference type="PANTHER" id="PTHR43280:SF29">
    <property type="entry name" value="ARAC-FAMILY TRANSCRIPTIONAL REGULATOR"/>
    <property type="match status" value="1"/>
</dbReference>
<keyword evidence="5" id="KW-0812">Transmembrane</keyword>
<keyword evidence="7" id="KW-0614">Plasmid</keyword>
<evidence type="ECO:0000256" key="3">
    <source>
        <dbReference type="ARBA" id="ARBA00023163"/>
    </source>
</evidence>
<dbReference type="GO" id="GO:0003700">
    <property type="term" value="F:DNA-binding transcription factor activity"/>
    <property type="evidence" value="ECO:0007669"/>
    <property type="project" value="InterPro"/>
</dbReference>
<feature type="domain" description="HTH araC/xylS-type" evidence="6">
    <location>
        <begin position="236"/>
        <end position="341"/>
    </location>
</feature>
<dbReference type="SMART" id="SM00342">
    <property type="entry name" value="HTH_ARAC"/>
    <property type="match status" value="1"/>
</dbReference>
<keyword evidence="5" id="KW-1133">Transmembrane helix</keyword>
<dbReference type="Pfam" id="PF12833">
    <property type="entry name" value="HTH_18"/>
    <property type="match status" value="1"/>
</dbReference>
<geneLocation type="plasmid" evidence="7 8">
    <name>unnamed2</name>
</geneLocation>
<dbReference type="PROSITE" id="PS00041">
    <property type="entry name" value="HTH_ARAC_FAMILY_1"/>
    <property type="match status" value="1"/>
</dbReference>
<sequence length="364" mass="40201">MLFFPLPFLTAFFLIFVIIQLARYIGRGLDWVVLLTVTGFALQSVLLGVSWGLQDMPKLPLISLAIALPPLTWLSLNELAGRTGRYSRVAIFGGIAALIGTTSAAFLLGNDDIVDALSIMAYLLFGGHLIWSGMNLDLDWMASRPLQSLIPTQRAYMVAGTILLISAGVDVMVALDIRLNDSQISPALVGYSNLTFLLALIVVFFTRHDGTAAPPRPQPATPQAQPNSAEDETSAESILAKLDQEMETNHLYRNESLSLNEIARKIRVPARQVSSAVNTLRAMNVPKYVNTFRIRDACRILEETDMPVTEVIFAVGFTTKSNFNREFQRVTGLNPSEWRSRACSASESRPHVDSVRVREQMSET</sequence>
<feature type="compositionally biased region" description="Basic and acidic residues" evidence="4">
    <location>
        <begin position="348"/>
        <end position="364"/>
    </location>
</feature>
<evidence type="ECO:0000313" key="8">
    <source>
        <dbReference type="Proteomes" id="UP000013243"/>
    </source>
</evidence>
<feature type="transmembrane region" description="Helical" evidence="5">
    <location>
        <begin position="89"/>
        <end position="107"/>
    </location>
</feature>
<dbReference type="Gene3D" id="1.10.10.60">
    <property type="entry name" value="Homeodomain-like"/>
    <property type="match status" value="1"/>
</dbReference>
<dbReference type="SUPFAM" id="SSF46689">
    <property type="entry name" value="Homeodomain-like"/>
    <property type="match status" value="1"/>
</dbReference>
<dbReference type="GO" id="GO:0043565">
    <property type="term" value="F:sequence-specific DNA binding"/>
    <property type="evidence" value="ECO:0007669"/>
    <property type="project" value="InterPro"/>
</dbReference>
<dbReference type="PANTHER" id="PTHR43280">
    <property type="entry name" value="ARAC-FAMILY TRANSCRIPTIONAL REGULATOR"/>
    <property type="match status" value="1"/>
</dbReference>
<reference evidence="7 8" key="1">
    <citation type="journal article" date="2016" name="ISME J.">
        <title>Global occurrence and heterogeneity of the Roseobacter-clade species Ruegeria mobilis.</title>
        <authorList>
            <person name="Sonnenschein E."/>
            <person name="Gram L."/>
        </authorList>
    </citation>
    <scope>NUCLEOTIDE SEQUENCE [LARGE SCALE GENOMIC DNA]</scope>
    <source>
        <strain evidence="7 8">F1926</strain>
        <plasmid evidence="7 8">unnamed2</plasmid>
    </source>
</reference>
<keyword evidence="3" id="KW-0804">Transcription</keyword>
<evidence type="ECO:0000256" key="2">
    <source>
        <dbReference type="ARBA" id="ARBA00023125"/>
    </source>
</evidence>
<dbReference type="InterPro" id="IPR018060">
    <property type="entry name" value="HTH_AraC"/>
</dbReference>
<feature type="region of interest" description="Disordered" evidence="4">
    <location>
        <begin position="341"/>
        <end position="364"/>
    </location>
</feature>
<dbReference type="EMBL" id="CP015232">
    <property type="protein sequence ID" value="ANP43444.1"/>
    <property type="molecule type" value="Genomic_DNA"/>
</dbReference>
<evidence type="ECO:0000256" key="4">
    <source>
        <dbReference type="SAM" id="MobiDB-lite"/>
    </source>
</evidence>
<feature type="transmembrane region" description="Helical" evidence="5">
    <location>
        <begin position="6"/>
        <end position="25"/>
    </location>
</feature>
<proteinExistence type="predicted"/>
<feature type="transmembrane region" description="Helical" evidence="5">
    <location>
        <begin position="113"/>
        <end position="134"/>
    </location>
</feature>
<evidence type="ECO:0000313" key="7">
    <source>
        <dbReference type="EMBL" id="ANP43444.1"/>
    </source>
</evidence>
<name>A0A1B1AA52_9RHOB</name>
<dbReference type="Proteomes" id="UP000013243">
    <property type="component" value="Plasmid unnamed2"/>
</dbReference>
<keyword evidence="2" id="KW-0238">DNA-binding</keyword>
<feature type="transmembrane region" description="Helical" evidence="5">
    <location>
        <begin position="187"/>
        <end position="206"/>
    </location>
</feature>
<dbReference type="InterPro" id="IPR018062">
    <property type="entry name" value="HTH_AraC-typ_CS"/>
</dbReference>
<dbReference type="GeneID" id="28252581"/>
<evidence type="ECO:0000256" key="5">
    <source>
        <dbReference type="SAM" id="Phobius"/>
    </source>
</evidence>
<evidence type="ECO:0000259" key="6">
    <source>
        <dbReference type="PROSITE" id="PS01124"/>
    </source>
</evidence>
<keyword evidence="1" id="KW-0805">Transcription regulation</keyword>
<protein>
    <recommendedName>
        <fullName evidence="6">HTH araC/xylS-type domain-containing protein</fullName>
    </recommendedName>
</protein>
<feature type="transmembrane region" description="Helical" evidence="5">
    <location>
        <begin position="155"/>
        <end position="175"/>
    </location>
</feature>
<feature type="transmembrane region" description="Helical" evidence="5">
    <location>
        <begin position="59"/>
        <end position="77"/>
    </location>
</feature>
<dbReference type="OrthoDB" id="345413at2"/>
<accession>A0A1B1AA52</accession>
<organism evidence="7 8">
    <name type="scientific">Tritonibacter mobilis F1926</name>
    <dbReference type="NCBI Taxonomy" id="1265309"/>
    <lineage>
        <taxon>Bacteria</taxon>
        <taxon>Pseudomonadati</taxon>
        <taxon>Pseudomonadota</taxon>
        <taxon>Alphaproteobacteria</taxon>
        <taxon>Rhodobacterales</taxon>
        <taxon>Paracoccaceae</taxon>
        <taxon>Tritonibacter</taxon>
    </lineage>
</organism>
<feature type="transmembrane region" description="Helical" evidence="5">
    <location>
        <begin position="32"/>
        <end position="53"/>
    </location>
</feature>
<feature type="region of interest" description="Disordered" evidence="4">
    <location>
        <begin position="212"/>
        <end position="235"/>
    </location>
</feature>
<keyword evidence="5" id="KW-0472">Membrane</keyword>
<dbReference type="InterPro" id="IPR009057">
    <property type="entry name" value="Homeodomain-like_sf"/>
</dbReference>
<dbReference type="AlphaFoldDB" id="A0A1B1AA52"/>
<evidence type="ECO:0000256" key="1">
    <source>
        <dbReference type="ARBA" id="ARBA00023015"/>
    </source>
</evidence>
<dbReference type="KEGG" id="rmb:K529_022060"/>
<dbReference type="RefSeq" id="WP_005663194.1">
    <property type="nucleotide sequence ID" value="NZ_CP015232.1"/>
</dbReference>
<dbReference type="PROSITE" id="PS01124">
    <property type="entry name" value="HTH_ARAC_FAMILY_2"/>
    <property type="match status" value="1"/>
</dbReference>